<proteinExistence type="predicted"/>
<dbReference type="EMBL" id="BSYB01000078">
    <property type="protein sequence ID" value="GMG53936.1"/>
    <property type="molecule type" value="Genomic_DNA"/>
</dbReference>
<gene>
    <name evidence="1" type="ORF">Aory05_001219900</name>
</gene>
<evidence type="ECO:0000313" key="1">
    <source>
        <dbReference type="EMBL" id="GMG53936.1"/>
    </source>
</evidence>
<name>A0ABQ6LFC5_ASPOZ</name>
<dbReference type="Proteomes" id="UP001165189">
    <property type="component" value="Unassembled WGS sequence"/>
</dbReference>
<organism evidence="1 2">
    <name type="scientific">Aspergillus oryzae var. brunneus</name>
    <dbReference type="NCBI Taxonomy" id="332754"/>
    <lineage>
        <taxon>Eukaryota</taxon>
        <taxon>Fungi</taxon>
        <taxon>Dikarya</taxon>
        <taxon>Ascomycota</taxon>
        <taxon>Pezizomycotina</taxon>
        <taxon>Eurotiomycetes</taxon>
        <taxon>Eurotiomycetidae</taxon>
        <taxon>Eurotiales</taxon>
        <taxon>Aspergillaceae</taxon>
        <taxon>Aspergillus</taxon>
        <taxon>Aspergillus subgen. Circumdati</taxon>
    </lineage>
</organism>
<comment type="caution">
    <text evidence="1">The sequence shown here is derived from an EMBL/GenBank/DDBJ whole genome shotgun (WGS) entry which is preliminary data.</text>
</comment>
<protein>
    <submittedName>
        <fullName evidence="1">Unnamed protein product</fullName>
    </submittedName>
</protein>
<sequence length="121" mass="13075">MEWLKSLQRDRSQIPDVVIPLADAQNSIPLAENDGESNVNSLDSQEKGAGIATDCSTLTLEALRAEVDSSVAASGHNTVYDRTFLVPRGVIEPQYAGYAISRSIPPPQPHGSLPCLRILYV</sequence>
<keyword evidence="2" id="KW-1185">Reference proteome</keyword>
<reference evidence="1" key="1">
    <citation type="submission" date="2023-04" db="EMBL/GenBank/DDBJ databases">
        <title>Aspergillus oryzae var. brunneus NBRC 4377.</title>
        <authorList>
            <person name="Ichikawa N."/>
            <person name="Sato H."/>
            <person name="Tonouchi N."/>
        </authorList>
    </citation>
    <scope>NUCLEOTIDE SEQUENCE</scope>
    <source>
        <strain evidence="1">NBRC 4377</strain>
    </source>
</reference>
<evidence type="ECO:0000313" key="2">
    <source>
        <dbReference type="Proteomes" id="UP001165189"/>
    </source>
</evidence>
<accession>A0ABQ6LFC5</accession>